<accession>A0A6P4ERK3</accession>
<reference evidence="3" key="2">
    <citation type="submission" date="2025-04" db="UniProtKB">
        <authorList>
            <consortium name="RefSeq"/>
        </authorList>
    </citation>
    <scope>IDENTIFICATION</scope>
</reference>
<organism evidence="3">
    <name type="scientific">Drosophila rhopaloa</name>
    <name type="common">Fruit fly</name>
    <dbReference type="NCBI Taxonomy" id="1041015"/>
    <lineage>
        <taxon>Eukaryota</taxon>
        <taxon>Metazoa</taxon>
        <taxon>Ecdysozoa</taxon>
        <taxon>Arthropoda</taxon>
        <taxon>Hexapoda</taxon>
        <taxon>Insecta</taxon>
        <taxon>Pterygota</taxon>
        <taxon>Neoptera</taxon>
        <taxon>Endopterygota</taxon>
        <taxon>Diptera</taxon>
        <taxon>Brachycera</taxon>
        <taxon>Muscomorpha</taxon>
        <taxon>Ephydroidea</taxon>
        <taxon>Drosophilidae</taxon>
        <taxon>Drosophila</taxon>
        <taxon>Sophophora</taxon>
    </lineage>
</organism>
<evidence type="ECO:0000313" key="1">
    <source>
        <dbReference type="EnsemblMetazoa" id="XP_016980757.1"/>
    </source>
</evidence>
<keyword evidence="2" id="KW-1185">Reference proteome</keyword>
<reference evidence="1" key="3">
    <citation type="submission" date="2025-05" db="UniProtKB">
        <authorList>
            <consortium name="EnsemblMetazoa"/>
        </authorList>
    </citation>
    <scope>IDENTIFICATION</scope>
</reference>
<proteinExistence type="predicted"/>
<gene>
    <name evidence="3" type="primary">LOC108045833</name>
    <name evidence="1" type="synonym">108045833</name>
</gene>
<dbReference type="OMA" id="WNGYAMM"/>
<dbReference type="Proteomes" id="UP001652680">
    <property type="component" value="Unassembled WGS sequence"/>
</dbReference>
<dbReference type="RefSeq" id="XP_016980757.1">
    <property type="nucleotide sequence ID" value="XM_017125268.1"/>
</dbReference>
<evidence type="ECO:0000313" key="3">
    <source>
        <dbReference type="RefSeq" id="XP_016980757.1"/>
    </source>
</evidence>
<dbReference type="GeneID" id="108045833"/>
<name>A0A6P4ERK3_DRORH</name>
<dbReference type="OrthoDB" id="7871816at2759"/>
<evidence type="ECO:0000313" key="2">
    <source>
        <dbReference type="Proteomes" id="UP001652680"/>
    </source>
</evidence>
<reference evidence="2" key="1">
    <citation type="journal article" date="2021" name="Elife">
        <title>Highly contiguous assemblies of 101 drosophilid genomes.</title>
        <authorList>
            <person name="Kim B.Y."/>
            <person name="Wang J.R."/>
            <person name="Miller D.E."/>
            <person name="Barmina O."/>
            <person name="Delaney E."/>
            <person name="Thompson A."/>
            <person name="Comeault A.A."/>
            <person name="Peede D."/>
            <person name="D'Agostino E.R."/>
            <person name="Pelaez J."/>
            <person name="Aguilar J.M."/>
            <person name="Haji D."/>
            <person name="Matsunaga T."/>
            <person name="Armstrong E.E."/>
            <person name="Zych M."/>
            <person name="Ogawa Y."/>
            <person name="Stamenkovic-Radak M."/>
            <person name="Jelic M."/>
            <person name="Veselinovic M.S."/>
            <person name="Tanaskovic M."/>
            <person name="Eric P."/>
            <person name="Gao J.J."/>
            <person name="Katoh T.K."/>
            <person name="Toda M.J."/>
            <person name="Watabe H."/>
            <person name="Watada M."/>
            <person name="Davis J.S."/>
            <person name="Moyle L.C."/>
            <person name="Manoli G."/>
            <person name="Bertolini E."/>
            <person name="Kostal V."/>
            <person name="Hawley R.S."/>
            <person name="Takahashi A."/>
            <person name="Jones C.D."/>
            <person name="Price D.K."/>
            <person name="Whiteman N."/>
            <person name="Kopp A."/>
            <person name="Matute D.R."/>
            <person name="Petrov D.A."/>
        </authorList>
    </citation>
    <scope>NUCLEOTIDE SEQUENCE [LARGE SCALE GENOMIC DNA]</scope>
</reference>
<sequence length="200" mass="22418">MSSLQKPSQGGPQRGMVSYGSGLVFGGHVYPVLVDGVPMQPPVAVQQRLQMQQRQMQQQQMQQQQQIQQRQIQFQPQCHKPIVPHPQRSCPRSGAPAGTYMVKLGQQGLPCCPGPVSTQQLQQQQQQQQQQPQYHNLAMMQQLHGQLLQHRQMQAAMGNPFSHYGQYNVQLQPNAGGDSGGWNGYAMMQPSDVYKPYSLN</sequence>
<dbReference type="AlphaFoldDB" id="A0A6P4ERK3"/>
<protein>
    <submittedName>
        <fullName evidence="3">Nuclear transcription factor Y subunit beta</fullName>
    </submittedName>
</protein>
<dbReference type="EnsemblMetazoa" id="XM_017125268.2">
    <property type="protein sequence ID" value="XP_016980757.1"/>
    <property type="gene ID" value="LOC108045833"/>
</dbReference>